<feature type="transmembrane region" description="Helical" evidence="1">
    <location>
        <begin position="7"/>
        <end position="28"/>
    </location>
</feature>
<dbReference type="Proteomes" id="UP000233517">
    <property type="component" value="Unassembled WGS sequence"/>
</dbReference>
<comment type="caution">
    <text evidence="2">The sequence shown here is derived from an EMBL/GenBank/DDBJ whole genome shotgun (WGS) entry which is preliminary data.</text>
</comment>
<name>A0A2N2E9A5_9BACT</name>
<evidence type="ECO:0000313" key="3">
    <source>
        <dbReference type="Proteomes" id="UP000233517"/>
    </source>
</evidence>
<dbReference type="EMBL" id="PHAI01000002">
    <property type="protein sequence ID" value="PKM91301.1"/>
    <property type="molecule type" value="Genomic_DNA"/>
</dbReference>
<keyword evidence="1" id="KW-0472">Membrane</keyword>
<protein>
    <submittedName>
        <fullName evidence="2">Uncharacterized protein</fullName>
    </submittedName>
</protein>
<keyword evidence="1" id="KW-1133">Transmembrane helix</keyword>
<proteinExistence type="predicted"/>
<dbReference type="AlphaFoldDB" id="A0A2N2E9A5"/>
<gene>
    <name evidence="2" type="ORF">CVU82_01740</name>
</gene>
<organism evidence="2 3">
    <name type="scientific">Candidatus Falkowbacteria bacterium HGW-Falkowbacteria-1</name>
    <dbReference type="NCBI Taxonomy" id="2013768"/>
    <lineage>
        <taxon>Bacteria</taxon>
        <taxon>Candidatus Falkowiibacteriota</taxon>
    </lineage>
</organism>
<evidence type="ECO:0000256" key="1">
    <source>
        <dbReference type="SAM" id="Phobius"/>
    </source>
</evidence>
<reference evidence="2 3" key="1">
    <citation type="journal article" date="2017" name="ISME J.">
        <title>Potential for microbial H2 and metal transformations associated with novel bacteria and archaea in deep terrestrial subsurface sediments.</title>
        <authorList>
            <person name="Hernsdorf A.W."/>
            <person name="Amano Y."/>
            <person name="Miyakawa K."/>
            <person name="Ise K."/>
            <person name="Suzuki Y."/>
            <person name="Anantharaman K."/>
            <person name="Probst A."/>
            <person name="Burstein D."/>
            <person name="Thomas B.C."/>
            <person name="Banfield J.F."/>
        </authorList>
    </citation>
    <scope>NUCLEOTIDE SEQUENCE [LARGE SCALE GENOMIC DNA]</scope>
    <source>
        <strain evidence="2">HGW-Falkowbacteria-1</strain>
    </source>
</reference>
<keyword evidence="1" id="KW-0812">Transmembrane</keyword>
<sequence>MKSFLKVLLIVLITIVAIIIFVFSYVIIKNPLGIGDVVKSYIIPRKADVNMEDYADYDNPLLTDAQEEKIIKAGIDIRKIPTEITPEQQKCGVEKLGEERILEIVNGAEPSPTEMLKVLPCL</sequence>
<accession>A0A2N2E9A5</accession>
<evidence type="ECO:0000313" key="2">
    <source>
        <dbReference type="EMBL" id="PKM91301.1"/>
    </source>
</evidence>